<dbReference type="Proteomes" id="UP000681027">
    <property type="component" value="Unassembled WGS sequence"/>
</dbReference>
<organism evidence="1 2">
    <name type="scientific">Cytobacillus citreus</name>
    <dbReference type="NCBI Taxonomy" id="2833586"/>
    <lineage>
        <taxon>Bacteria</taxon>
        <taxon>Bacillati</taxon>
        <taxon>Bacillota</taxon>
        <taxon>Bacilli</taxon>
        <taxon>Bacillales</taxon>
        <taxon>Bacillaceae</taxon>
        <taxon>Cytobacillus</taxon>
    </lineage>
</organism>
<proteinExistence type="predicted"/>
<dbReference type="Gene3D" id="1.20.1440.30">
    <property type="entry name" value="Biosynthetic Protein domain"/>
    <property type="match status" value="1"/>
</dbReference>
<accession>A0ABS5NZS4</accession>
<evidence type="ECO:0000313" key="1">
    <source>
        <dbReference type="EMBL" id="MBS4192863.1"/>
    </source>
</evidence>
<dbReference type="Gene3D" id="3.40.1660.10">
    <property type="entry name" value="EreA-like (biosynthetic domain)"/>
    <property type="match status" value="1"/>
</dbReference>
<dbReference type="CDD" id="cd14728">
    <property type="entry name" value="Ere-like"/>
    <property type="match status" value="1"/>
</dbReference>
<dbReference type="InterPro" id="IPR007815">
    <property type="entry name" value="Emycin_Estase"/>
</dbReference>
<keyword evidence="2" id="KW-1185">Reference proteome</keyword>
<comment type="caution">
    <text evidence="1">The sequence shown here is derived from an EMBL/GenBank/DDBJ whole genome shotgun (WGS) entry which is preliminary data.</text>
</comment>
<dbReference type="Pfam" id="PF05139">
    <property type="entry name" value="Erythro_esteras"/>
    <property type="match status" value="1"/>
</dbReference>
<dbReference type="EMBL" id="JAGYPM010000006">
    <property type="protein sequence ID" value="MBS4192863.1"/>
    <property type="molecule type" value="Genomic_DNA"/>
</dbReference>
<dbReference type="PANTHER" id="PTHR31299:SF0">
    <property type="entry name" value="ESTERASE, PUTATIVE (AFU_ORTHOLOGUE AFUA_1G05850)-RELATED"/>
    <property type="match status" value="1"/>
</dbReference>
<name>A0ABS5NZS4_9BACI</name>
<gene>
    <name evidence="1" type="ORF">KHA94_22295</name>
</gene>
<reference evidence="1 2" key="1">
    <citation type="submission" date="2021-05" db="EMBL/GenBank/DDBJ databases">
        <title>Novel Bacillus species.</title>
        <authorList>
            <person name="Liu G."/>
        </authorList>
    </citation>
    <scope>NUCLEOTIDE SEQUENCE [LARGE SCALE GENOMIC DNA]</scope>
    <source>
        <strain evidence="1 2">FJAT-49705</strain>
    </source>
</reference>
<dbReference type="InterPro" id="IPR052036">
    <property type="entry name" value="Hydrolase/PRTase-associated"/>
</dbReference>
<dbReference type="Gene3D" id="3.30.1870.10">
    <property type="entry name" value="EreA-like, domain 2"/>
    <property type="match status" value="1"/>
</dbReference>
<evidence type="ECO:0000313" key="2">
    <source>
        <dbReference type="Proteomes" id="UP000681027"/>
    </source>
</evidence>
<dbReference type="PANTHER" id="PTHR31299">
    <property type="entry name" value="ESTERASE, PUTATIVE (AFU_ORTHOLOGUE AFUA_1G05850)-RELATED"/>
    <property type="match status" value="1"/>
</dbReference>
<sequence>MKNFQFINRKYNRSVEWVKEHSFGIDTLTQVKMDEFHFLEKVLKNKRIVWMGENGHGIAEHNLLKSKLIEFLYHKMGFKVIAFESGLSECYSSNHLKNSLSVNELMDKSIYSLWKTEETISLFKLIKETDLNLLGFDFQPSTKQNLFLEFLESIDIDIPVEFKMSVKRVDEGTLDWYKRIGEYKARRKKVPKTIFQEFQGDQKELIEEITELNHTLRDLEEEFVRKDLHVLYNVIQKVLDNKHRFLNFLSVDRRSYLKFRDQVMADNIKWICNELYPNDRIIIWAHNSHIFKSYETSSKYKPMGSLMSPDIVNQSYYLGLFMYEGKAALDKGTIYDVRKPPKKSLEDYMNHNTTSISFLDFSHASRSESNKWIFSKTLILESGTMQKLIIPAEQMDGIFFIKKVSPPHYL</sequence>
<protein>
    <submittedName>
        <fullName evidence="1">Erythromycin esterase family protein</fullName>
    </submittedName>
</protein>
<dbReference type="SUPFAM" id="SSF159501">
    <property type="entry name" value="EreA/ChaN-like"/>
    <property type="match status" value="1"/>
</dbReference>
<dbReference type="RefSeq" id="WP_213104308.1">
    <property type="nucleotide sequence ID" value="NZ_JAGYPM010000006.1"/>
</dbReference>